<organism evidence="5">
    <name type="scientific">Metarhizium acridum (strain CQMa 102)</name>
    <dbReference type="NCBI Taxonomy" id="655827"/>
    <lineage>
        <taxon>Eukaryota</taxon>
        <taxon>Fungi</taxon>
        <taxon>Dikarya</taxon>
        <taxon>Ascomycota</taxon>
        <taxon>Pezizomycotina</taxon>
        <taxon>Sordariomycetes</taxon>
        <taxon>Hypocreomycetidae</taxon>
        <taxon>Hypocreales</taxon>
        <taxon>Clavicipitaceae</taxon>
        <taxon>Metarhizium</taxon>
    </lineage>
</organism>
<dbReference type="PANTHER" id="PTHR24198">
    <property type="entry name" value="ANKYRIN REPEAT AND PROTEIN KINASE DOMAIN-CONTAINING PROTEIN"/>
    <property type="match status" value="1"/>
</dbReference>
<dbReference type="PANTHER" id="PTHR24198:SF194">
    <property type="entry name" value="INVERSIN-A"/>
    <property type="match status" value="1"/>
</dbReference>
<dbReference type="PROSITE" id="PS50088">
    <property type="entry name" value="ANK_REPEAT"/>
    <property type="match status" value="2"/>
</dbReference>
<dbReference type="Pfam" id="PF12796">
    <property type="entry name" value="Ank_2"/>
    <property type="match status" value="2"/>
</dbReference>
<dbReference type="AlphaFoldDB" id="E9E8J4"/>
<dbReference type="SMART" id="SM00248">
    <property type="entry name" value="ANK"/>
    <property type="match status" value="11"/>
</dbReference>
<dbReference type="PRINTS" id="PR01415">
    <property type="entry name" value="ANKYRIN"/>
</dbReference>
<dbReference type="InterPro" id="IPR036770">
    <property type="entry name" value="Ankyrin_rpt-contain_sf"/>
</dbReference>
<sequence>MHKNGVQSRGLALVEAARKGKLSTLRLILGSYPSDLDFDHGYLHSAFKVAASSGNLDLFQELEKPREEHTTTQQAEQSSSSKDYANNVLEDEELKNQEASILLERNDPLLRLAFPLCRASSLGMEDIVAKLLALGRILLVDGGASLAAKTKLGETPLDIAAAFGAQDIDNSGLTPLQSACERGHFLAADPILKHRKMQEYLPPEADDQWKCPPLFVAASDDYLEATRYLISRMPDVNTRDGHGQPPLWIAALGSHTETVRVLAEANGDVNDVCGDEEWLPLQAAYQHRATIRALVGLGADTNRETGKKGTPLWYAILLGRVENCKLLLNEAKDKPDLTRQSIQDAMLDAVIDGFKDTVSLMLEAGVDVNTVNEHDRTLISLVVAAGCKVDGINKSKFTPLMVAIVRGNDEVVKYLLTKNAVTATLSYHGGIGNTFACCLPTSLRDEREDDADKEEIFKLLLERGADPTLRGRFSSYPIITASLDCKSGIIQSLLDHKISIDVQDACGKKPAHVACCNSLEVLNLLQVPDSDFAVKDAIGRVPLHYAVLSRQVDLVKEVLVRSVRVGVDVNVGDKDGWTPLLWGRVLRTS</sequence>
<keyword evidence="2 3" id="KW-0040">ANK repeat</keyword>
<reference evidence="4 5" key="1">
    <citation type="journal article" date="2011" name="PLoS Genet.">
        <title>Genome sequencing and comparative transcriptomics of the model entomopathogenic fungi Metarhizium anisopliae and M. acridum.</title>
        <authorList>
            <person name="Gao Q."/>
            <person name="Jin K."/>
            <person name="Ying S.H."/>
            <person name="Zhang Y."/>
            <person name="Xiao G."/>
            <person name="Shang Y."/>
            <person name="Duan Z."/>
            <person name="Hu X."/>
            <person name="Xie X.Q."/>
            <person name="Zhou G."/>
            <person name="Peng G."/>
            <person name="Luo Z."/>
            <person name="Huang W."/>
            <person name="Wang B."/>
            <person name="Fang W."/>
            <person name="Wang S."/>
            <person name="Zhong Y."/>
            <person name="Ma L.J."/>
            <person name="St Leger R.J."/>
            <person name="Zhao G.P."/>
            <person name="Pei Y."/>
            <person name="Feng M.G."/>
            <person name="Xia Y."/>
            <person name="Wang C."/>
        </authorList>
    </citation>
    <scope>NUCLEOTIDE SEQUENCE [LARGE SCALE GENOMIC DNA]</scope>
    <source>
        <strain evidence="4 5">CQMa 102</strain>
    </source>
</reference>
<dbReference type="STRING" id="655827.E9E8J4"/>
<dbReference type="Gene3D" id="1.25.40.20">
    <property type="entry name" value="Ankyrin repeat-containing domain"/>
    <property type="match status" value="4"/>
</dbReference>
<dbReference type="Pfam" id="PF00023">
    <property type="entry name" value="Ank"/>
    <property type="match status" value="1"/>
</dbReference>
<dbReference type="EMBL" id="GL698521">
    <property type="protein sequence ID" value="EFY87825.1"/>
    <property type="molecule type" value="Genomic_DNA"/>
</dbReference>
<gene>
    <name evidence="4" type="ORF">MAC_06192</name>
</gene>
<proteinExistence type="predicted"/>
<dbReference type="InterPro" id="IPR002110">
    <property type="entry name" value="Ankyrin_rpt"/>
</dbReference>
<evidence type="ECO:0000256" key="1">
    <source>
        <dbReference type="ARBA" id="ARBA00022737"/>
    </source>
</evidence>
<evidence type="ECO:0000313" key="4">
    <source>
        <dbReference type="EMBL" id="EFY87825.1"/>
    </source>
</evidence>
<keyword evidence="5" id="KW-1185">Reference proteome</keyword>
<keyword evidence="1" id="KW-0677">Repeat</keyword>
<feature type="repeat" description="ANK" evidence="3">
    <location>
        <begin position="395"/>
        <end position="420"/>
    </location>
</feature>
<protein>
    <submittedName>
        <fullName evidence="4">Putative ankyrin 2,3/unc44</fullName>
    </submittedName>
</protein>
<name>E9E8J4_METAQ</name>
<feature type="repeat" description="ANK" evidence="3">
    <location>
        <begin position="538"/>
        <end position="574"/>
    </location>
</feature>
<dbReference type="HOGENOM" id="CLU_463131_0_0_1"/>
<evidence type="ECO:0000256" key="2">
    <source>
        <dbReference type="ARBA" id="ARBA00023043"/>
    </source>
</evidence>
<evidence type="ECO:0000313" key="5">
    <source>
        <dbReference type="Proteomes" id="UP000002499"/>
    </source>
</evidence>
<evidence type="ECO:0000256" key="3">
    <source>
        <dbReference type="PROSITE-ProRule" id="PRU00023"/>
    </source>
</evidence>
<dbReference type="PROSITE" id="PS50297">
    <property type="entry name" value="ANK_REP_REGION"/>
    <property type="match status" value="1"/>
</dbReference>
<dbReference type="Proteomes" id="UP000002499">
    <property type="component" value="Unassembled WGS sequence"/>
</dbReference>
<accession>E9E8J4</accession>
<dbReference type="OrthoDB" id="4936298at2759"/>
<dbReference type="eggNOG" id="KOG0504">
    <property type="taxonomic scope" value="Eukaryota"/>
</dbReference>
<dbReference type="InParanoid" id="E9E8J4"/>
<dbReference type="SUPFAM" id="SSF48403">
    <property type="entry name" value="Ankyrin repeat"/>
    <property type="match status" value="2"/>
</dbReference>